<evidence type="ECO:0000259" key="11">
    <source>
        <dbReference type="Pfam" id="PF00593"/>
    </source>
</evidence>
<dbReference type="GO" id="GO:0009279">
    <property type="term" value="C:cell outer membrane"/>
    <property type="evidence" value="ECO:0007669"/>
    <property type="project" value="UniProtKB-SubCell"/>
</dbReference>
<evidence type="ECO:0000256" key="10">
    <source>
        <dbReference type="SAM" id="SignalP"/>
    </source>
</evidence>
<dbReference type="InterPro" id="IPR023997">
    <property type="entry name" value="TonB-dep_OMP_SusC/RagA_CS"/>
</dbReference>
<evidence type="ECO:0000256" key="5">
    <source>
        <dbReference type="ARBA" id="ARBA00023077"/>
    </source>
</evidence>
<comment type="subcellular location">
    <subcellularLocation>
        <location evidence="1 8">Cell outer membrane</location>
        <topology evidence="1 8">Multi-pass membrane protein</topology>
    </subcellularLocation>
</comment>
<evidence type="ECO:0000256" key="9">
    <source>
        <dbReference type="RuleBase" id="RU003357"/>
    </source>
</evidence>
<accession>A0A0D0HD57</accession>
<dbReference type="Pfam" id="PF00593">
    <property type="entry name" value="TonB_dep_Rec_b-barrel"/>
    <property type="match status" value="1"/>
</dbReference>
<dbReference type="Pfam" id="PF07715">
    <property type="entry name" value="Plug"/>
    <property type="match status" value="1"/>
</dbReference>
<dbReference type="SUPFAM" id="SSF49464">
    <property type="entry name" value="Carboxypeptidase regulatory domain-like"/>
    <property type="match status" value="1"/>
</dbReference>
<name>A0A0D0HD57_9BACT</name>
<dbReference type="SUPFAM" id="SSF56935">
    <property type="entry name" value="Porins"/>
    <property type="match status" value="1"/>
</dbReference>
<dbReference type="EMBL" id="JXQK01000051">
    <property type="protein sequence ID" value="KIP62699.1"/>
    <property type="molecule type" value="Genomic_DNA"/>
</dbReference>
<evidence type="ECO:0000259" key="12">
    <source>
        <dbReference type="Pfam" id="PF07715"/>
    </source>
</evidence>
<evidence type="ECO:0000256" key="7">
    <source>
        <dbReference type="ARBA" id="ARBA00023237"/>
    </source>
</evidence>
<evidence type="ECO:0000313" key="13">
    <source>
        <dbReference type="EMBL" id="KIP62699.1"/>
    </source>
</evidence>
<keyword evidence="5 9" id="KW-0798">TonB box</keyword>
<reference evidence="13 14" key="1">
    <citation type="submission" date="2015-01" db="EMBL/GenBank/DDBJ databases">
        <title>Comparative genomics of non-oral Prevotella species.</title>
        <authorList>
            <person name="Accetto T."/>
            <person name="Nograsek B."/>
            <person name="Avgustin G."/>
        </authorList>
    </citation>
    <scope>NUCLEOTIDE SEQUENCE [LARGE SCALE GENOMIC DNA]</scope>
    <source>
        <strain evidence="13 14">P5-119</strain>
    </source>
</reference>
<proteinExistence type="inferred from homology"/>
<dbReference type="InterPro" id="IPR037066">
    <property type="entry name" value="Plug_dom_sf"/>
</dbReference>
<dbReference type="Pfam" id="PF13715">
    <property type="entry name" value="CarbopepD_reg_2"/>
    <property type="match status" value="1"/>
</dbReference>
<evidence type="ECO:0000256" key="8">
    <source>
        <dbReference type="PROSITE-ProRule" id="PRU01360"/>
    </source>
</evidence>
<dbReference type="InterPro" id="IPR023996">
    <property type="entry name" value="TonB-dep_OMP_SusC/RagA"/>
</dbReference>
<keyword evidence="3 8" id="KW-1134">Transmembrane beta strand</keyword>
<evidence type="ECO:0000256" key="4">
    <source>
        <dbReference type="ARBA" id="ARBA00022692"/>
    </source>
</evidence>
<dbReference type="InterPro" id="IPR036942">
    <property type="entry name" value="Beta-barrel_TonB_sf"/>
</dbReference>
<gene>
    <name evidence="13" type="ORF">ST44_05560</name>
</gene>
<dbReference type="InterPro" id="IPR000531">
    <property type="entry name" value="Beta-barrel_TonB"/>
</dbReference>
<dbReference type="Proteomes" id="UP000032046">
    <property type="component" value="Unassembled WGS sequence"/>
</dbReference>
<dbReference type="NCBIfam" id="TIGR04057">
    <property type="entry name" value="SusC_RagA_signa"/>
    <property type="match status" value="1"/>
</dbReference>
<keyword evidence="2 8" id="KW-0813">Transport</keyword>
<dbReference type="NCBIfam" id="TIGR04056">
    <property type="entry name" value="OMP_RagA_SusC"/>
    <property type="match status" value="1"/>
</dbReference>
<dbReference type="Gene3D" id="2.40.170.20">
    <property type="entry name" value="TonB-dependent receptor, beta-barrel domain"/>
    <property type="match status" value="1"/>
</dbReference>
<keyword evidence="14" id="KW-1185">Reference proteome</keyword>
<keyword evidence="4 8" id="KW-0812">Transmembrane</keyword>
<protein>
    <submittedName>
        <fullName evidence="13">SusC/RagA family TonB-linked outer membrane protein</fullName>
    </submittedName>
</protein>
<keyword evidence="10" id="KW-0732">Signal</keyword>
<evidence type="ECO:0000256" key="3">
    <source>
        <dbReference type="ARBA" id="ARBA00022452"/>
    </source>
</evidence>
<evidence type="ECO:0000256" key="6">
    <source>
        <dbReference type="ARBA" id="ARBA00023136"/>
    </source>
</evidence>
<organism evidence="13 14">
    <name type="scientific">Prevotella pectinovora</name>
    <dbReference type="NCBI Taxonomy" id="1602169"/>
    <lineage>
        <taxon>Bacteria</taxon>
        <taxon>Pseudomonadati</taxon>
        <taxon>Bacteroidota</taxon>
        <taxon>Bacteroidia</taxon>
        <taxon>Bacteroidales</taxon>
        <taxon>Prevotellaceae</taxon>
        <taxon>Prevotella</taxon>
    </lineage>
</organism>
<dbReference type="STRING" id="1602171.ST44_05560"/>
<keyword evidence="6 8" id="KW-0472">Membrane</keyword>
<keyword evidence="7 8" id="KW-0998">Cell outer membrane</keyword>
<comment type="similarity">
    <text evidence="8 9">Belongs to the TonB-dependent receptor family.</text>
</comment>
<dbReference type="Gene3D" id="2.170.130.10">
    <property type="entry name" value="TonB-dependent receptor, plug domain"/>
    <property type="match status" value="1"/>
</dbReference>
<dbReference type="AlphaFoldDB" id="A0A0D0HD57"/>
<dbReference type="Gene3D" id="2.60.40.1120">
    <property type="entry name" value="Carboxypeptidase-like, regulatory domain"/>
    <property type="match status" value="1"/>
</dbReference>
<dbReference type="FunFam" id="2.170.130.10:FF:000008">
    <property type="entry name" value="SusC/RagA family TonB-linked outer membrane protein"/>
    <property type="match status" value="1"/>
</dbReference>
<evidence type="ECO:0000313" key="14">
    <source>
        <dbReference type="Proteomes" id="UP000032046"/>
    </source>
</evidence>
<dbReference type="InterPro" id="IPR012910">
    <property type="entry name" value="Plug_dom"/>
</dbReference>
<feature type="signal peptide" evidence="10">
    <location>
        <begin position="1"/>
        <end position="26"/>
    </location>
</feature>
<feature type="chain" id="PRO_5002211598" evidence="10">
    <location>
        <begin position="27"/>
        <end position="995"/>
    </location>
</feature>
<dbReference type="InterPro" id="IPR008969">
    <property type="entry name" value="CarboxyPept-like_regulatory"/>
</dbReference>
<dbReference type="InterPro" id="IPR039426">
    <property type="entry name" value="TonB-dep_rcpt-like"/>
</dbReference>
<feature type="domain" description="TonB-dependent receptor plug" evidence="12">
    <location>
        <begin position="120"/>
        <end position="250"/>
    </location>
</feature>
<sequence length="995" mass="109786">MGNKLKQNLRMLCLLMMTLIVQGVWAQVRTVTGMVSDGKDPLIGVTVQVKGNAKVGTITDMDGKYTIEVSSPGTILVYSYVGYQTTEKMAGKNANLDVVMKADDKSLDEVVVVGYGTMKKSDLTGSVSQLKAEDFKSGSNLSAQQLMQGAFAGVNIAQNSGKPGGSTTIRVRGGTSVNASNDPLYVIDGVPIDASAGSGQSNISTYNNDFFDQESANPLSMLNPNDIESIDVLKDASATAIYGSRGANGVIMITTKKGKAGVQQLNYGYSVGFSTAAKKLDMLSGDEYRKVCTDLGLPLNDGGENHNWQDEIMHTALQQSHYLSFMSGGEYTNYRASLSYNNNGGIMRGARNESYSGRVNINHSALDGKLKFVLNMNYGETHSNQAPTSSTVGSEMGTSMLYEAYVFNPTMPVYTSDGDYNDVRPYRVQPLSYIDELIDKRNNKRFIGNLKADWNFYKPLTFEVNIGYTNNSQDRNSYISKSNLLGENSGGRVTVQRLKDYSKLMELILKYNQQFGDHRIDAMAGYSYQYFWNEGINTAAYGFQSDEFKWYNLAAAKTIESITSYAESNKLISFYGRANYSYANRYLFTATVRRDGSSRFGKDNKWGTFPSFAASWRITEEPFFKSETVSNLKLRASWGMTGNQEIGNYNAISTLGAQSWGYIFGGEKNTVVLPQQYANTDLKWESTSQTDIGLDFGFLNNRIHGSIDWYYKKTKDLLLTVAVPSPSLITTQLANVGAVRNTGVEFELGFDIMRTKDFSWDATLNFASNKNKLTSLSNSKWSGDDVLWAPCNGAGLAGQYSQLIMVGEPLGTFYGKKFIGLDENGMEMYANDGKSQIIGCAQPDFTYGITTNLRYKNWSLSLNFRGSQGNDVYNNTANNFMYLNSLPGRNVLAAAVNSGISVNQTKTYSSQFIEDGSFFRLDNLTLGYDFKLPVLKITSARAYFTAQNLFCITGYDGLDPEVNTDTQGRGGSILGVDYLSYPRSRTFIFGVNVTF</sequence>
<feature type="domain" description="TonB-dependent receptor-like beta-barrel" evidence="11">
    <location>
        <begin position="412"/>
        <end position="949"/>
    </location>
</feature>
<evidence type="ECO:0000256" key="1">
    <source>
        <dbReference type="ARBA" id="ARBA00004571"/>
    </source>
</evidence>
<dbReference type="PROSITE" id="PS52016">
    <property type="entry name" value="TONB_DEPENDENT_REC_3"/>
    <property type="match status" value="1"/>
</dbReference>
<dbReference type="RefSeq" id="WP_042518806.1">
    <property type="nucleotide sequence ID" value="NZ_JXQJ01000066.1"/>
</dbReference>
<evidence type="ECO:0000256" key="2">
    <source>
        <dbReference type="ARBA" id="ARBA00022448"/>
    </source>
</evidence>
<comment type="caution">
    <text evidence="13">The sequence shown here is derived from an EMBL/GenBank/DDBJ whole genome shotgun (WGS) entry which is preliminary data.</text>
</comment>